<dbReference type="Proteomes" id="UP000054843">
    <property type="component" value="Unassembled WGS sequence"/>
</dbReference>
<proteinExistence type="predicted"/>
<dbReference type="EMBL" id="JYDO01000138">
    <property type="protein sequence ID" value="KRZ69370.1"/>
    <property type="molecule type" value="Genomic_DNA"/>
</dbReference>
<evidence type="ECO:0000313" key="2">
    <source>
        <dbReference type="Proteomes" id="UP000054843"/>
    </source>
</evidence>
<reference evidence="1 2" key="1">
    <citation type="submission" date="2015-01" db="EMBL/GenBank/DDBJ databases">
        <title>Evolution of Trichinella species and genotypes.</title>
        <authorList>
            <person name="Korhonen P.K."/>
            <person name="Edoardo P."/>
            <person name="Giuseppe L.R."/>
            <person name="Gasser R.B."/>
        </authorList>
    </citation>
    <scope>NUCLEOTIDE SEQUENCE [LARGE SCALE GENOMIC DNA]</scope>
    <source>
        <strain evidence="1">ISS1980</strain>
    </source>
</reference>
<accession>A0A0V1MCF1</accession>
<keyword evidence="2" id="KW-1185">Reference proteome</keyword>
<comment type="caution">
    <text evidence="1">The sequence shown here is derived from an EMBL/GenBank/DDBJ whole genome shotgun (WGS) entry which is preliminary data.</text>
</comment>
<evidence type="ECO:0000313" key="1">
    <source>
        <dbReference type="EMBL" id="KRZ69370.1"/>
    </source>
</evidence>
<organism evidence="1 2">
    <name type="scientific">Trichinella papuae</name>
    <dbReference type="NCBI Taxonomy" id="268474"/>
    <lineage>
        <taxon>Eukaryota</taxon>
        <taxon>Metazoa</taxon>
        <taxon>Ecdysozoa</taxon>
        <taxon>Nematoda</taxon>
        <taxon>Enoplea</taxon>
        <taxon>Dorylaimia</taxon>
        <taxon>Trichinellida</taxon>
        <taxon>Trichinellidae</taxon>
        <taxon>Trichinella</taxon>
    </lineage>
</organism>
<sequence>MFDHQQQLSNANKKQDNDKCNIFLKCLQKMKRIFPKIDFNFLMVCLQWKGKHAKLQRISKEKES</sequence>
<name>A0A0V1MCF1_9BILA</name>
<dbReference type="AlphaFoldDB" id="A0A0V1MCF1"/>
<protein>
    <submittedName>
        <fullName evidence="1">Uncharacterized protein</fullName>
    </submittedName>
</protein>
<gene>
    <name evidence="1" type="ORF">T10_9852</name>
</gene>